<evidence type="ECO:0000256" key="9">
    <source>
        <dbReference type="ARBA" id="ARBA00022989"/>
    </source>
</evidence>
<keyword evidence="19" id="KW-1185">Reference proteome</keyword>
<keyword evidence="8 15" id="KW-0106">Calcium</keyword>
<keyword evidence="10 15" id="KW-0406">Ion transport</keyword>
<keyword evidence="13 15" id="KW-0407">Ion channel</keyword>
<comment type="subcellular location">
    <subcellularLocation>
        <location evidence="1 15">Mitochondrion inner membrane</location>
        <topology evidence="1 15">Multi-pass membrane protein</topology>
    </subcellularLocation>
</comment>
<keyword evidence="9 15" id="KW-1133">Transmembrane helix</keyword>
<evidence type="ECO:0000256" key="6">
    <source>
        <dbReference type="ARBA" id="ARBA00022692"/>
    </source>
</evidence>
<dbReference type="AlphaFoldDB" id="A0A182NKB6"/>
<dbReference type="Proteomes" id="UP000075884">
    <property type="component" value="Unassembled WGS sequence"/>
</dbReference>
<evidence type="ECO:0000256" key="14">
    <source>
        <dbReference type="ARBA" id="ARBA00036634"/>
    </source>
</evidence>
<keyword evidence="4 15" id="KW-0109">Calcium transport</keyword>
<keyword evidence="11 15" id="KW-0496">Mitochondrion</keyword>
<sequence length="271" mass="31032">MLKVEDRGIDRAAILNRDGVRIAAACSIENLMDDEFWLHLNDRQYYVKPPKREKITSEEITRLGDVQALVAQLYEALHVGEHQIQKERELNGKLEQLNEKLGPLEVKKMELDQKAARKTNALTWVGLGLMSVQFGVLARLTWWEYSWDIMEPVTYFVTYGTAMAAYAYFVLTKQEYLLPDVKDRQHLITLHKAAKKAGVNLAEYNDIKRQIAEIEHDLRRLRDPLYMHLPAPPPKSKTFSASEIAFAKKQHQSAAHELQPAAALDALKSKP</sequence>
<feature type="domain" description="Calcium uniporter protein C-terminal" evidence="17">
    <location>
        <begin position="5"/>
        <end position="206"/>
    </location>
</feature>
<evidence type="ECO:0000256" key="8">
    <source>
        <dbReference type="ARBA" id="ARBA00022837"/>
    </source>
</evidence>
<evidence type="ECO:0000259" key="17">
    <source>
        <dbReference type="Pfam" id="PF04678"/>
    </source>
</evidence>
<comment type="domain">
    <text evidence="15">The selectivity filter, in which calcium ions are arranged in single file, is composed of two acidic rings separated by one helical turn along the central axis of the channel pore.</text>
</comment>
<evidence type="ECO:0000256" key="13">
    <source>
        <dbReference type="ARBA" id="ARBA00023303"/>
    </source>
</evidence>
<dbReference type="GO" id="GO:0015292">
    <property type="term" value="F:uniporter activity"/>
    <property type="evidence" value="ECO:0007669"/>
    <property type="project" value="UniProtKB-UniRule"/>
</dbReference>
<dbReference type="InterPro" id="IPR006769">
    <property type="entry name" value="MCU_C"/>
</dbReference>
<dbReference type="PANTHER" id="PTHR13462:SF10">
    <property type="entry name" value="CALCIUM UNIPORTER PROTEIN, MITOCHONDRIAL"/>
    <property type="match status" value="1"/>
</dbReference>
<evidence type="ECO:0000256" key="11">
    <source>
        <dbReference type="ARBA" id="ARBA00023128"/>
    </source>
</evidence>
<feature type="region of interest" description="Disordered" evidence="16">
    <location>
        <begin position="251"/>
        <end position="271"/>
    </location>
</feature>
<dbReference type="GO" id="GO:0036444">
    <property type="term" value="P:calcium import into the mitochondrion"/>
    <property type="evidence" value="ECO:0007669"/>
    <property type="project" value="TreeGrafter"/>
</dbReference>
<feature type="transmembrane region" description="Helical" evidence="15">
    <location>
        <begin position="153"/>
        <end position="171"/>
    </location>
</feature>
<evidence type="ECO:0000313" key="18">
    <source>
        <dbReference type="EnsemblMetazoa" id="ADIR008096-PA"/>
    </source>
</evidence>
<keyword evidence="12 15" id="KW-0472">Membrane</keyword>
<accession>A0A182NKB6</accession>
<proteinExistence type="inferred from homology"/>
<keyword evidence="6 15" id="KW-0812">Transmembrane</keyword>
<dbReference type="InterPro" id="IPR039055">
    <property type="entry name" value="MCU_fam"/>
</dbReference>
<evidence type="ECO:0000256" key="1">
    <source>
        <dbReference type="ARBA" id="ARBA00004448"/>
    </source>
</evidence>
<evidence type="ECO:0000256" key="10">
    <source>
        <dbReference type="ARBA" id="ARBA00023065"/>
    </source>
</evidence>
<reference evidence="19" key="1">
    <citation type="submission" date="2013-03" db="EMBL/GenBank/DDBJ databases">
        <title>The Genome Sequence of Anopheles dirus WRAIR2.</title>
        <authorList>
            <consortium name="The Broad Institute Genomics Platform"/>
            <person name="Neafsey D.E."/>
            <person name="Walton C."/>
            <person name="Walker B."/>
            <person name="Young S.K."/>
            <person name="Zeng Q."/>
            <person name="Gargeya S."/>
            <person name="Fitzgerald M."/>
            <person name="Haas B."/>
            <person name="Abouelleil A."/>
            <person name="Allen A.W."/>
            <person name="Alvarado L."/>
            <person name="Arachchi H.M."/>
            <person name="Berlin A.M."/>
            <person name="Chapman S.B."/>
            <person name="Gainer-Dewar J."/>
            <person name="Goldberg J."/>
            <person name="Griggs A."/>
            <person name="Gujja S."/>
            <person name="Hansen M."/>
            <person name="Howarth C."/>
            <person name="Imamovic A."/>
            <person name="Ireland A."/>
            <person name="Larimer J."/>
            <person name="McCowan C."/>
            <person name="Murphy C."/>
            <person name="Pearson M."/>
            <person name="Poon T.W."/>
            <person name="Priest M."/>
            <person name="Roberts A."/>
            <person name="Saif S."/>
            <person name="Shea T."/>
            <person name="Sisk P."/>
            <person name="Sykes S."/>
            <person name="Wortman J."/>
            <person name="Nusbaum C."/>
            <person name="Birren B."/>
        </authorList>
    </citation>
    <scope>NUCLEOTIDE SEQUENCE [LARGE SCALE GENOMIC DNA]</scope>
    <source>
        <strain evidence="19">WRAIR2</strain>
    </source>
</reference>
<evidence type="ECO:0000256" key="7">
    <source>
        <dbReference type="ARBA" id="ARBA00022792"/>
    </source>
</evidence>
<keyword evidence="5 15" id="KW-0107">Calcium channel</keyword>
<evidence type="ECO:0000256" key="5">
    <source>
        <dbReference type="ARBA" id="ARBA00022673"/>
    </source>
</evidence>
<dbReference type="Pfam" id="PF04678">
    <property type="entry name" value="MCU"/>
    <property type="match status" value="1"/>
</dbReference>
<organism evidence="18 19">
    <name type="scientific">Anopheles dirus</name>
    <dbReference type="NCBI Taxonomy" id="7168"/>
    <lineage>
        <taxon>Eukaryota</taxon>
        <taxon>Metazoa</taxon>
        <taxon>Ecdysozoa</taxon>
        <taxon>Arthropoda</taxon>
        <taxon>Hexapoda</taxon>
        <taxon>Insecta</taxon>
        <taxon>Pterygota</taxon>
        <taxon>Neoptera</taxon>
        <taxon>Endopterygota</taxon>
        <taxon>Diptera</taxon>
        <taxon>Nematocera</taxon>
        <taxon>Culicoidea</taxon>
        <taxon>Culicidae</taxon>
        <taxon>Anophelinae</taxon>
        <taxon>Anopheles</taxon>
    </lineage>
</organism>
<comment type="catalytic activity">
    <reaction evidence="14">
        <text>Ca(2+)(in) = Ca(2+)(out)</text>
        <dbReference type="Rhea" id="RHEA:29671"/>
        <dbReference type="ChEBI" id="CHEBI:29108"/>
    </reaction>
</comment>
<comment type="similarity">
    <text evidence="2 15">Belongs to the MCU (TC 1.A.77) family.</text>
</comment>
<evidence type="ECO:0000256" key="4">
    <source>
        <dbReference type="ARBA" id="ARBA00022568"/>
    </source>
</evidence>
<keyword evidence="7 15" id="KW-0999">Mitochondrion inner membrane</keyword>
<dbReference type="EnsemblMetazoa" id="ADIR008096-RA">
    <property type="protein sequence ID" value="ADIR008096-PA"/>
    <property type="gene ID" value="ADIR008096"/>
</dbReference>
<feature type="transmembrane region" description="Helical" evidence="15">
    <location>
        <begin position="121"/>
        <end position="141"/>
    </location>
</feature>
<evidence type="ECO:0000256" key="15">
    <source>
        <dbReference type="RuleBase" id="RU367035"/>
    </source>
</evidence>
<dbReference type="PANTHER" id="PTHR13462">
    <property type="entry name" value="CALCIUM UNIPORTER PROTEIN, MITOCHONDRIAL"/>
    <property type="match status" value="1"/>
</dbReference>
<evidence type="ECO:0000256" key="2">
    <source>
        <dbReference type="ARBA" id="ARBA00005653"/>
    </source>
</evidence>
<comment type="function">
    <text evidence="15">Mitochondrial inner membrane calcium uniporter that mediates calcium uptake into mitochondria. Mitochondrial calcium homeostasis plays key roles in cellular physiology and regulates cell bioenergetics, cytoplasmic calcium signals and activation of cell death pathways.</text>
</comment>
<name>A0A182NKB6_9DIPT</name>
<evidence type="ECO:0000313" key="19">
    <source>
        <dbReference type="Proteomes" id="UP000075884"/>
    </source>
</evidence>
<dbReference type="VEuPathDB" id="VectorBase:ADIR008096"/>
<evidence type="ECO:0000256" key="12">
    <source>
        <dbReference type="ARBA" id="ARBA00023136"/>
    </source>
</evidence>
<dbReference type="STRING" id="7168.A0A182NKB6"/>
<reference evidence="18" key="2">
    <citation type="submission" date="2020-05" db="UniProtKB">
        <authorList>
            <consortium name="EnsemblMetazoa"/>
        </authorList>
    </citation>
    <scope>IDENTIFICATION</scope>
    <source>
        <strain evidence="18">WRAIR2</strain>
    </source>
</reference>
<protein>
    <recommendedName>
        <fullName evidence="15">Calcium uniporter protein</fullName>
    </recommendedName>
</protein>
<evidence type="ECO:0000256" key="3">
    <source>
        <dbReference type="ARBA" id="ARBA00022448"/>
    </source>
</evidence>
<evidence type="ECO:0000256" key="16">
    <source>
        <dbReference type="SAM" id="MobiDB-lite"/>
    </source>
</evidence>
<dbReference type="GO" id="GO:0051560">
    <property type="term" value="P:mitochondrial calcium ion homeostasis"/>
    <property type="evidence" value="ECO:0007669"/>
    <property type="project" value="UniProtKB-UniRule"/>
</dbReference>
<keyword evidence="3 15" id="KW-0813">Transport</keyword>
<dbReference type="GO" id="GO:1990246">
    <property type="term" value="C:uniplex complex"/>
    <property type="evidence" value="ECO:0007669"/>
    <property type="project" value="TreeGrafter"/>
</dbReference>
<dbReference type="GO" id="GO:0005262">
    <property type="term" value="F:calcium channel activity"/>
    <property type="evidence" value="ECO:0007669"/>
    <property type="project" value="UniProtKB-UniRule"/>
</dbReference>